<sequence>MDAWDRLHQGTDREGIDSPARFVLTKKPVVLPVRTPVRQSPGVGRAASRASAGWPTAADADSRAGSGRGGATSLSGAGAGRHAGGEAGGHGGLDAGRHGGFDAGGRHGGSDAGLDAGRTRDGGLDAGAGWEAGTGAGWQAGSEAGWQAGSEARGGWQAGSEAGWQTGPEAGGGWPSGADLDAAARAGLEPGWTTGAGAAVGVRTAAGARAVGVPPAQTRGAEPSVRTRMMMRPYARTGGRTRPDYELALEALVSTTDRGRVPQAVTGVQHRRICALCSEARSIAEIAAYLDLPLNVVKVLVSDLDAAGMVLIHQSGLSFGDRSSREFMDRVLQGLRRL</sequence>
<dbReference type="Pfam" id="PF05331">
    <property type="entry name" value="DUF742"/>
    <property type="match status" value="1"/>
</dbReference>
<feature type="region of interest" description="Disordered" evidence="1">
    <location>
        <begin position="35"/>
        <end position="180"/>
    </location>
</feature>
<dbReference type="AlphaFoldDB" id="A0A076N0W5"/>
<dbReference type="Proteomes" id="UP000062973">
    <property type="component" value="Chromosome"/>
</dbReference>
<dbReference type="HOGENOM" id="CLU_820492_0_0_11"/>
<dbReference type="PANTHER" id="PTHR36221">
    <property type="entry name" value="DUF742 DOMAIN-CONTAINING PROTEIN"/>
    <property type="match status" value="1"/>
</dbReference>
<dbReference type="InterPro" id="IPR007995">
    <property type="entry name" value="DUF742"/>
</dbReference>
<dbReference type="PANTHER" id="PTHR36221:SF1">
    <property type="entry name" value="DUF742 DOMAIN-CONTAINING PROTEIN"/>
    <property type="match status" value="1"/>
</dbReference>
<dbReference type="STRING" id="1068978.AMETH_6401"/>
<feature type="compositionally biased region" description="Gly residues" evidence="1">
    <location>
        <begin position="124"/>
        <end position="138"/>
    </location>
</feature>
<feature type="compositionally biased region" description="Basic and acidic residues" evidence="1">
    <location>
        <begin position="95"/>
        <end position="109"/>
    </location>
</feature>
<accession>A0A076N0W5</accession>
<organism evidence="2 3">
    <name type="scientific">Amycolatopsis methanolica 239</name>
    <dbReference type="NCBI Taxonomy" id="1068978"/>
    <lineage>
        <taxon>Bacteria</taxon>
        <taxon>Bacillati</taxon>
        <taxon>Actinomycetota</taxon>
        <taxon>Actinomycetes</taxon>
        <taxon>Pseudonocardiales</taxon>
        <taxon>Pseudonocardiaceae</taxon>
        <taxon>Amycolatopsis</taxon>
        <taxon>Amycolatopsis methanolica group</taxon>
    </lineage>
</organism>
<feature type="compositionally biased region" description="Gly residues" evidence="1">
    <location>
        <begin position="77"/>
        <end position="94"/>
    </location>
</feature>
<evidence type="ECO:0000256" key="1">
    <source>
        <dbReference type="SAM" id="MobiDB-lite"/>
    </source>
</evidence>
<keyword evidence="3" id="KW-1185">Reference proteome</keyword>
<dbReference type="EMBL" id="CP009110">
    <property type="protein sequence ID" value="AIJ26493.1"/>
    <property type="molecule type" value="Genomic_DNA"/>
</dbReference>
<gene>
    <name evidence="2" type="ORF">AMETH_6401</name>
</gene>
<protein>
    <recommendedName>
        <fullName evidence="4">DUF742 domain-containing protein</fullName>
    </recommendedName>
</protein>
<dbReference type="eggNOG" id="COG1846">
    <property type="taxonomic scope" value="Bacteria"/>
</dbReference>
<proteinExistence type="predicted"/>
<name>A0A076N0W5_AMYME</name>
<dbReference type="PATRIC" id="fig|1068978.7.peg.6879"/>
<dbReference type="KEGG" id="amq:AMETH_6401"/>
<evidence type="ECO:0008006" key="4">
    <source>
        <dbReference type="Google" id="ProtNLM"/>
    </source>
</evidence>
<evidence type="ECO:0000313" key="2">
    <source>
        <dbReference type="EMBL" id="AIJ26493.1"/>
    </source>
</evidence>
<reference evidence="2 3" key="1">
    <citation type="submission" date="2014-07" db="EMBL/GenBank/DDBJ databases">
        <title>Whole Genome Sequence of the Amycolatopsis methanolica 239.</title>
        <authorList>
            <person name="Tang B."/>
        </authorList>
    </citation>
    <scope>NUCLEOTIDE SEQUENCE [LARGE SCALE GENOMIC DNA]</scope>
    <source>
        <strain evidence="2 3">239</strain>
    </source>
</reference>
<feature type="compositionally biased region" description="Low complexity" evidence="1">
    <location>
        <begin position="44"/>
        <end position="76"/>
    </location>
</feature>
<evidence type="ECO:0000313" key="3">
    <source>
        <dbReference type="Proteomes" id="UP000062973"/>
    </source>
</evidence>